<comment type="catalytic activity">
    <reaction evidence="1 10">
        <text>Endohydrolysis of (1-&gt;4)-beta-D-glucosidic linkages in cellulose, lichenin and cereal beta-D-glucans.</text>
        <dbReference type="EC" id="3.2.1.4"/>
    </reaction>
</comment>
<name>A0A9E7HMS7_9LILI</name>
<evidence type="ECO:0000256" key="2">
    <source>
        <dbReference type="ARBA" id="ARBA00007072"/>
    </source>
</evidence>
<evidence type="ECO:0000256" key="9">
    <source>
        <dbReference type="PROSITE-ProRule" id="PRU10060"/>
    </source>
</evidence>
<sequence>MEVEKIVALAILIALASGGVSGDPDYHDALSKSLLFFQGQRSGKLPPDQSLTWRANSGLADGSAENVDLTGGYYDAGDNVKFGLPMAFTTTMLAWSVLEFGRWMPKELNHAREAVRWGTDYLLKASAPLPSALYVQVGDPNADHDCWERPEDMSTPRSVFKVTPSTPGTEVAAETAAALVAASLVFKHVDVGYSKKLLQTAKKAFAFADRYRGNYSDSLASVVCPFYCSYTGFQDELLWGAAWLYKATRNSSYLSFAHSLGINYNSETFSWDSKIPGAAVLLARESVVDENEAASGFREQAERFVCNVLPKSSSVSVNYTPGGLLYMLNGSNMQYVTSTTFLLSTYAKYLKTSSQTMKCGDVVVTSLRLRKLVKKQVDYILGDNPSRMSYMVGYGDEFPRRIHHRGSSIPSFRLNAEAIGCDEGFQFYYDDKPNPNELTGAVVGGPDENDKFTDDREDYSQSEPTTYINAPLVGTLSYLTASFRPRERCLSVKN</sequence>
<comment type="similarity">
    <text evidence="2 8 10">Belongs to the glycosyl hydrolase 9 (cellulase E) family.</text>
</comment>
<feature type="domain" description="Glycoside hydrolase family 9" evidence="11">
    <location>
        <begin position="26"/>
        <end position="476"/>
    </location>
</feature>
<evidence type="ECO:0000259" key="11">
    <source>
        <dbReference type="Pfam" id="PF00759"/>
    </source>
</evidence>
<dbReference type="GO" id="GO:0008810">
    <property type="term" value="F:cellulase activity"/>
    <property type="evidence" value="ECO:0007669"/>
    <property type="project" value="UniProtKB-EC"/>
</dbReference>
<dbReference type="Pfam" id="PF00759">
    <property type="entry name" value="Glyco_hydro_9"/>
    <property type="match status" value="1"/>
</dbReference>
<dbReference type="PANTHER" id="PTHR22298">
    <property type="entry name" value="ENDO-1,4-BETA-GLUCANASE"/>
    <property type="match status" value="1"/>
</dbReference>
<feature type="active site" evidence="9">
    <location>
        <position position="454"/>
    </location>
</feature>
<reference evidence="12" key="1">
    <citation type="submission" date="2022-05" db="EMBL/GenBank/DDBJ databases">
        <title>The Musa troglodytarum L. genome provides insights into the mechanism of non-climacteric behaviour and enrichment of carotenoids.</title>
        <authorList>
            <person name="Wang J."/>
        </authorList>
    </citation>
    <scope>NUCLEOTIDE SEQUENCE</scope>
    <source>
        <tissue evidence="12">Leaf</tissue>
    </source>
</reference>
<evidence type="ECO:0000256" key="1">
    <source>
        <dbReference type="ARBA" id="ARBA00000966"/>
    </source>
</evidence>
<keyword evidence="13" id="KW-1185">Reference proteome</keyword>
<keyword evidence="5 8" id="KW-0119">Carbohydrate metabolism</keyword>
<organism evidence="12 13">
    <name type="scientific">Musa troglodytarum</name>
    <name type="common">fe'i banana</name>
    <dbReference type="NCBI Taxonomy" id="320322"/>
    <lineage>
        <taxon>Eukaryota</taxon>
        <taxon>Viridiplantae</taxon>
        <taxon>Streptophyta</taxon>
        <taxon>Embryophyta</taxon>
        <taxon>Tracheophyta</taxon>
        <taxon>Spermatophyta</taxon>
        <taxon>Magnoliopsida</taxon>
        <taxon>Liliopsida</taxon>
        <taxon>Zingiberales</taxon>
        <taxon>Musaceae</taxon>
        <taxon>Musa</taxon>
    </lineage>
</organism>
<evidence type="ECO:0000313" key="13">
    <source>
        <dbReference type="Proteomes" id="UP001055439"/>
    </source>
</evidence>
<dbReference type="PROSITE" id="PS00698">
    <property type="entry name" value="GH9_3"/>
    <property type="match status" value="1"/>
</dbReference>
<feature type="signal peptide" evidence="10">
    <location>
        <begin position="1"/>
        <end position="22"/>
    </location>
</feature>
<dbReference type="InterPro" id="IPR008928">
    <property type="entry name" value="6-hairpin_glycosidase_sf"/>
</dbReference>
<keyword evidence="3 8" id="KW-0378">Hydrolase</keyword>
<gene>
    <name evidence="12" type="ORF">MUK42_18010</name>
</gene>
<evidence type="ECO:0000256" key="8">
    <source>
        <dbReference type="PROSITE-ProRule" id="PRU10059"/>
    </source>
</evidence>
<evidence type="ECO:0000313" key="12">
    <source>
        <dbReference type="EMBL" id="URE33047.1"/>
    </source>
</evidence>
<dbReference type="InterPro" id="IPR012341">
    <property type="entry name" value="6hp_glycosidase-like_sf"/>
</dbReference>
<evidence type="ECO:0000256" key="4">
    <source>
        <dbReference type="ARBA" id="ARBA00023001"/>
    </source>
</evidence>
<dbReference type="SUPFAM" id="SSF48208">
    <property type="entry name" value="Six-hairpin glycosidases"/>
    <property type="match status" value="1"/>
</dbReference>
<dbReference type="Proteomes" id="UP001055439">
    <property type="component" value="Chromosome 8"/>
</dbReference>
<evidence type="ECO:0000256" key="6">
    <source>
        <dbReference type="ARBA" id="ARBA00023295"/>
    </source>
</evidence>
<dbReference type="EC" id="3.2.1.4" evidence="10"/>
<dbReference type="FunFam" id="1.50.10.10:FF:000020">
    <property type="entry name" value="Endoglucanase"/>
    <property type="match status" value="1"/>
</dbReference>
<dbReference type="AlphaFoldDB" id="A0A9E7HMS7"/>
<protein>
    <recommendedName>
        <fullName evidence="10">Endoglucanase</fullName>
        <ecNumber evidence="10">3.2.1.4</ecNumber>
    </recommendedName>
</protein>
<dbReference type="InterPro" id="IPR001701">
    <property type="entry name" value="Glyco_hydro_9"/>
</dbReference>
<keyword evidence="7 8" id="KW-0624">Polysaccharide degradation</keyword>
<dbReference type="EMBL" id="CP097510">
    <property type="protein sequence ID" value="URE33047.1"/>
    <property type="molecule type" value="Genomic_DNA"/>
</dbReference>
<keyword evidence="6 8" id="KW-0326">Glycosidase</keyword>
<accession>A0A9E7HMS7</accession>
<evidence type="ECO:0000256" key="3">
    <source>
        <dbReference type="ARBA" id="ARBA00022801"/>
    </source>
</evidence>
<proteinExistence type="inferred from homology"/>
<evidence type="ECO:0000256" key="10">
    <source>
        <dbReference type="RuleBase" id="RU361166"/>
    </source>
</evidence>
<dbReference type="OrthoDB" id="10257085at2759"/>
<feature type="active site" evidence="8">
    <location>
        <position position="403"/>
    </location>
</feature>
<dbReference type="InterPro" id="IPR018221">
    <property type="entry name" value="Glyco_hydro_9_His_AS"/>
</dbReference>
<feature type="active site" evidence="9">
    <location>
        <position position="463"/>
    </location>
</feature>
<keyword evidence="10" id="KW-0732">Signal</keyword>
<dbReference type="PROSITE" id="PS00592">
    <property type="entry name" value="GH9_2"/>
    <property type="match status" value="1"/>
</dbReference>
<dbReference type="InterPro" id="IPR033126">
    <property type="entry name" value="Glyco_hydro_9_Asp/Glu_AS"/>
</dbReference>
<evidence type="ECO:0000256" key="5">
    <source>
        <dbReference type="ARBA" id="ARBA00023277"/>
    </source>
</evidence>
<keyword evidence="4 10" id="KW-0136">Cellulose degradation</keyword>
<dbReference type="Gene3D" id="1.50.10.10">
    <property type="match status" value="1"/>
</dbReference>
<dbReference type="GO" id="GO:0030245">
    <property type="term" value="P:cellulose catabolic process"/>
    <property type="evidence" value="ECO:0007669"/>
    <property type="project" value="UniProtKB-KW"/>
</dbReference>
<evidence type="ECO:0000256" key="7">
    <source>
        <dbReference type="ARBA" id="ARBA00023326"/>
    </source>
</evidence>
<feature type="chain" id="PRO_5039744666" description="Endoglucanase" evidence="10">
    <location>
        <begin position="23"/>
        <end position="494"/>
    </location>
</feature>